<keyword evidence="2" id="KW-1185">Reference proteome</keyword>
<accession>A0ACC0JRV6</accession>
<name>A0ACC0JRV6_CHOFU</name>
<sequence length="140" mass="16112">MYSTNIYLIFVLITTTCAGVLPKSRRPLSHNYRNGFVLGQIELRDPSLDSDNLALRKSEKTLPLDNDTSDLFGKYGIIILTNPRIKNDLLNKIAAETEVQYLRLREPDDQENRSVEVDLPEYRRAVELPKLVYDFNRLVG</sequence>
<dbReference type="Proteomes" id="UP001064048">
    <property type="component" value="Chromosome 26"/>
</dbReference>
<evidence type="ECO:0000313" key="2">
    <source>
        <dbReference type="Proteomes" id="UP001064048"/>
    </source>
</evidence>
<reference evidence="1 2" key="1">
    <citation type="journal article" date="2022" name="Genome Biol. Evol.">
        <title>The Spruce Budworm Genome: Reconstructing the Evolutionary History of Antifreeze Proteins.</title>
        <authorList>
            <person name="Beliveau C."/>
            <person name="Gagne P."/>
            <person name="Picq S."/>
            <person name="Vernygora O."/>
            <person name="Keeling C.I."/>
            <person name="Pinkney K."/>
            <person name="Doucet D."/>
            <person name="Wen F."/>
            <person name="Johnston J.S."/>
            <person name="Maaroufi H."/>
            <person name="Boyle B."/>
            <person name="Laroche J."/>
            <person name="Dewar K."/>
            <person name="Juretic N."/>
            <person name="Blackburn G."/>
            <person name="Nisole A."/>
            <person name="Brunet B."/>
            <person name="Brandao M."/>
            <person name="Lumley L."/>
            <person name="Duan J."/>
            <person name="Quan G."/>
            <person name="Lucarotti C.J."/>
            <person name="Roe A.D."/>
            <person name="Sperling F.A.H."/>
            <person name="Levesque R.C."/>
            <person name="Cusson M."/>
        </authorList>
    </citation>
    <scope>NUCLEOTIDE SEQUENCE [LARGE SCALE GENOMIC DNA]</scope>
    <source>
        <strain evidence="1">Glfc:IPQL:Cfum</strain>
    </source>
</reference>
<evidence type="ECO:0000313" key="1">
    <source>
        <dbReference type="EMBL" id="KAI8426905.1"/>
    </source>
</evidence>
<protein>
    <submittedName>
        <fullName evidence="1">Uncharacterized protein</fullName>
    </submittedName>
</protein>
<organism evidence="1 2">
    <name type="scientific">Choristoneura fumiferana</name>
    <name type="common">Spruce budworm moth</name>
    <name type="synonym">Archips fumiferana</name>
    <dbReference type="NCBI Taxonomy" id="7141"/>
    <lineage>
        <taxon>Eukaryota</taxon>
        <taxon>Metazoa</taxon>
        <taxon>Ecdysozoa</taxon>
        <taxon>Arthropoda</taxon>
        <taxon>Hexapoda</taxon>
        <taxon>Insecta</taxon>
        <taxon>Pterygota</taxon>
        <taxon>Neoptera</taxon>
        <taxon>Endopterygota</taxon>
        <taxon>Lepidoptera</taxon>
        <taxon>Glossata</taxon>
        <taxon>Ditrysia</taxon>
        <taxon>Tortricoidea</taxon>
        <taxon>Tortricidae</taxon>
        <taxon>Tortricinae</taxon>
        <taxon>Choristoneura</taxon>
    </lineage>
</organism>
<dbReference type="EMBL" id="CM046126">
    <property type="protein sequence ID" value="KAI8426905.1"/>
    <property type="molecule type" value="Genomic_DNA"/>
</dbReference>
<comment type="caution">
    <text evidence="1">The sequence shown here is derived from an EMBL/GenBank/DDBJ whole genome shotgun (WGS) entry which is preliminary data.</text>
</comment>
<proteinExistence type="predicted"/>
<gene>
    <name evidence="1" type="ORF">MSG28_014575</name>
</gene>